<dbReference type="SMART" id="SM00129">
    <property type="entry name" value="KISc"/>
    <property type="match status" value="1"/>
</dbReference>
<dbReference type="GO" id="GO:0005634">
    <property type="term" value="C:nucleus"/>
    <property type="evidence" value="ECO:0007669"/>
    <property type="project" value="TreeGrafter"/>
</dbReference>
<evidence type="ECO:0000256" key="3">
    <source>
        <dbReference type="ARBA" id="ARBA00022553"/>
    </source>
</evidence>
<feature type="region of interest" description="Disordered" evidence="13">
    <location>
        <begin position="743"/>
        <end position="763"/>
    </location>
</feature>
<evidence type="ECO:0000256" key="5">
    <source>
        <dbReference type="ARBA" id="ARBA00022741"/>
    </source>
</evidence>
<organism evidence="15 16">
    <name type="scientific">Stegastes partitus</name>
    <name type="common">bicolor damselfish</name>
    <dbReference type="NCBI Taxonomy" id="144197"/>
    <lineage>
        <taxon>Eukaryota</taxon>
        <taxon>Metazoa</taxon>
        <taxon>Chordata</taxon>
        <taxon>Craniata</taxon>
        <taxon>Vertebrata</taxon>
        <taxon>Euteleostomi</taxon>
        <taxon>Actinopterygii</taxon>
        <taxon>Neopterygii</taxon>
        <taxon>Teleostei</taxon>
        <taxon>Neoteleostei</taxon>
        <taxon>Acanthomorphata</taxon>
        <taxon>Ovalentaria</taxon>
        <taxon>Pomacentridae</taxon>
        <taxon>Stegastes</taxon>
    </lineage>
</organism>
<keyword evidence="5 10" id="KW-0547">Nucleotide-binding</keyword>
<dbReference type="InterPro" id="IPR027417">
    <property type="entry name" value="P-loop_NTPase"/>
</dbReference>
<dbReference type="CDD" id="cd01368">
    <property type="entry name" value="KISc_KIF23_like"/>
    <property type="match status" value="1"/>
</dbReference>
<feature type="domain" description="Kinesin motor" evidence="14">
    <location>
        <begin position="1"/>
        <end position="425"/>
    </location>
</feature>
<dbReference type="GO" id="GO:0051231">
    <property type="term" value="P:spindle elongation"/>
    <property type="evidence" value="ECO:0007669"/>
    <property type="project" value="TreeGrafter"/>
</dbReference>
<dbReference type="GO" id="GO:0005876">
    <property type="term" value="C:spindle microtubule"/>
    <property type="evidence" value="ECO:0007669"/>
    <property type="project" value="TreeGrafter"/>
</dbReference>
<keyword evidence="6 10" id="KW-0067">ATP-binding</keyword>
<evidence type="ECO:0000256" key="2">
    <source>
        <dbReference type="ARBA" id="ARBA00022490"/>
    </source>
</evidence>
<dbReference type="PRINTS" id="PR00380">
    <property type="entry name" value="KINESINHEAVY"/>
</dbReference>
<dbReference type="PROSITE" id="PS00411">
    <property type="entry name" value="KINESIN_MOTOR_1"/>
    <property type="match status" value="1"/>
</dbReference>
<feature type="coiled-coil region" evidence="12">
    <location>
        <begin position="647"/>
        <end position="723"/>
    </location>
</feature>
<dbReference type="InterPro" id="IPR036961">
    <property type="entry name" value="Kinesin_motor_dom_sf"/>
</dbReference>
<keyword evidence="2" id="KW-0963">Cytoplasm</keyword>
<dbReference type="Proteomes" id="UP000694891">
    <property type="component" value="Unplaced"/>
</dbReference>
<evidence type="ECO:0000256" key="8">
    <source>
        <dbReference type="ARBA" id="ARBA00023175"/>
    </source>
</evidence>
<keyword evidence="9" id="KW-0206">Cytoskeleton</keyword>
<feature type="coiled-coil region" evidence="12">
    <location>
        <begin position="520"/>
        <end position="598"/>
    </location>
</feature>
<dbReference type="GO" id="GO:0072686">
    <property type="term" value="C:mitotic spindle"/>
    <property type="evidence" value="ECO:0007669"/>
    <property type="project" value="TreeGrafter"/>
</dbReference>
<evidence type="ECO:0000256" key="4">
    <source>
        <dbReference type="ARBA" id="ARBA00022701"/>
    </source>
</evidence>
<dbReference type="GO" id="GO:0007018">
    <property type="term" value="P:microtubule-based movement"/>
    <property type="evidence" value="ECO:0007669"/>
    <property type="project" value="InterPro"/>
</dbReference>
<dbReference type="SUPFAM" id="SSF52540">
    <property type="entry name" value="P-loop containing nucleoside triphosphate hydrolases"/>
    <property type="match status" value="1"/>
</dbReference>
<name>A0A9Y4NL92_9TELE</name>
<dbReference type="InterPro" id="IPR047149">
    <property type="entry name" value="KIF11-like"/>
</dbReference>
<evidence type="ECO:0000256" key="9">
    <source>
        <dbReference type="ARBA" id="ARBA00023212"/>
    </source>
</evidence>
<dbReference type="PROSITE" id="PS50067">
    <property type="entry name" value="KINESIN_MOTOR_2"/>
    <property type="match status" value="1"/>
</dbReference>
<proteinExistence type="inferred from homology"/>
<gene>
    <name evidence="16" type="primary">LOC103371641</name>
</gene>
<evidence type="ECO:0000313" key="15">
    <source>
        <dbReference type="Proteomes" id="UP000694891"/>
    </source>
</evidence>
<dbReference type="Gene3D" id="3.40.850.10">
    <property type="entry name" value="Kinesin motor domain"/>
    <property type="match status" value="1"/>
</dbReference>
<comment type="similarity">
    <text evidence="10 11">Belongs to the TRAFAC class myosin-kinesin ATPase superfamily. Kinesin family.</text>
</comment>
<keyword evidence="4 11" id="KW-0493">Microtubule</keyword>
<dbReference type="RefSeq" id="XP_008299254.1">
    <property type="nucleotide sequence ID" value="XM_008301032.1"/>
</dbReference>
<evidence type="ECO:0000256" key="11">
    <source>
        <dbReference type="RuleBase" id="RU000394"/>
    </source>
</evidence>
<keyword evidence="3" id="KW-0597">Phosphoprotein</keyword>
<evidence type="ECO:0000256" key="1">
    <source>
        <dbReference type="ARBA" id="ARBA00004186"/>
    </source>
</evidence>
<dbReference type="GO" id="GO:0008574">
    <property type="term" value="F:plus-end-directed microtubule motor activity"/>
    <property type="evidence" value="ECO:0007669"/>
    <property type="project" value="TreeGrafter"/>
</dbReference>
<reference evidence="16" key="1">
    <citation type="submission" date="2025-08" db="UniProtKB">
        <authorList>
            <consortium name="RefSeq"/>
        </authorList>
    </citation>
    <scope>IDENTIFICATION</scope>
</reference>
<evidence type="ECO:0000259" key="14">
    <source>
        <dbReference type="PROSITE" id="PS50067"/>
    </source>
</evidence>
<evidence type="ECO:0000313" key="16">
    <source>
        <dbReference type="RefSeq" id="XP_008299254.1"/>
    </source>
</evidence>
<evidence type="ECO:0000256" key="10">
    <source>
        <dbReference type="PROSITE-ProRule" id="PRU00283"/>
    </source>
</evidence>
<dbReference type="InterPro" id="IPR001752">
    <property type="entry name" value="Kinesin_motor_dom"/>
</dbReference>
<keyword evidence="15" id="KW-1185">Reference proteome</keyword>
<dbReference type="AlphaFoldDB" id="A0A9Y4NL92"/>
<protein>
    <recommendedName>
        <fullName evidence="11">Kinesin-like protein</fullName>
    </recommendedName>
</protein>
<dbReference type="GO" id="GO:0090307">
    <property type="term" value="P:mitotic spindle assembly"/>
    <property type="evidence" value="ECO:0007669"/>
    <property type="project" value="TreeGrafter"/>
</dbReference>
<dbReference type="GO" id="GO:0008017">
    <property type="term" value="F:microtubule binding"/>
    <property type="evidence" value="ECO:0007669"/>
    <property type="project" value="InterPro"/>
</dbReference>
<keyword evidence="7 12" id="KW-0175">Coiled coil</keyword>
<dbReference type="PANTHER" id="PTHR47970:SF29">
    <property type="entry name" value="KINESIN FAMILY MEMBER 20B"/>
    <property type="match status" value="1"/>
</dbReference>
<dbReference type="Pfam" id="PF00225">
    <property type="entry name" value="Kinesin"/>
    <property type="match status" value="1"/>
</dbReference>
<dbReference type="GeneID" id="103371641"/>
<dbReference type="InterPro" id="IPR019821">
    <property type="entry name" value="Kinesin_motor_CS"/>
</dbReference>
<sequence length="763" mass="85859">MRVYLRVRPFSKDELCDDEDQDCVVIENRQTVTLNAPKGSATMKSSEKGIGTSLHKFSFSKVFGPETTQAELFEDTVKSQMSDFLDGKNALIFSYGVTNAGKTFTIQGTPKEPGILPRVLDATFHHIGARQYDGMDVKPYLRNGAQYLDPERVRQERSAKAAVFASIKEECDPVRASSGSESPASSVASLSSSMAYSQTVSASNPAEASSSQFALWVAFFEIYNECVFDLLQPPLFSKSKKRASLRVCDDGAGNAYVKDLRWINIQNLSEAFKLLQFGNKNRSAAATKMNQSSSRSHSIFTMKLLKIDGDSALRVLRVSEFSLCDLAGSERCNKTKTFGERLKEAGNINNSLLILGKCITALRNNQTDRMKSSYIPFRESKLTKLFQAFFCGKGRASMIVNINQCASTYDETLHVMKFSAVAKQVMQVIPDKPLESLSACVVGRDGKPLVRNGAIDSEALESFLSEEELLDDEDEADTSLLPQNELVNMIENLRTKLLAERRKNLVQEMEIRKEMGDAMLQQLMESEELRTREIEELKESYQEKLENTFEMYKDAIKEHAYQSAMNNLEDDYVPLDEFIAEQEKVEALRRKVSELETLASSARGGCSAVPTVDQWSQTQPYKATEEYATDDRYQRLHREKCALERMCEDKQQLILSLEKRLMDLSETLQKVRDGFLEKSADLEVLQQKADDQAKSMQDLLQQNAEKDREIASLKAELVKLSQKSPVQPKTKRGLLANIREAVTSPRKTSTGRTLRKTTKTVKH</sequence>
<evidence type="ECO:0000256" key="7">
    <source>
        <dbReference type="ARBA" id="ARBA00023054"/>
    </source>
</evidence>
<evidence type="ECO:0000256" key="6">
    <source>
        <dbReference type="ARBA" id="ARBA00022840"/>
    </source>
</evidence>
<feature type="binding site" evidence="10">
    <location>
        <begin position="96"/>
        <end position="103"/>
    </location>
    <ligand>
        <name>ATP</name>
        <dbReference type="ChEBI" id="CHEBI:30616"/>
    </ligand>
</feature>
<evidence type="ECO:0000256" key="13">
    <source>
        <dbReference type="SAM" id="MobiDB-lite"/>
    </source>
</evidence>
<evidence type="ECO:0000256" key="12">
    <source>
        <dbReference type="SAM" id="Coils"/>
    </source>
</evidence>
<feature type="compositionally biased region" description="Basic residues" evidence="13">
    <location>
        <begin position="753"/>
        <end position="763"/>
    </location>
</feature>
<dbReference type="GO" id="GO:0005524">
    <property type="term" value="F:ATP binding"/>
    <property type="evidence" value="ECO:0007669"/>
    <property type="project" value="UniProtKB-UniRule"/>
</dbReference>
<dbReference type="PANTHER" id="PTHR47970">
    <property type="entry name" value="KINESIN-LIKE PROTEIN KIF11"/>
    <property type="match status" value="1"/>
</dbReference>
<keyword evidence="8 10" id="KW-0505">Motor protein</keyword>
<accession>A0A9Y4NL92</accession>
<comment type="subcellular location">
    <subcellularLocation>
        <location evidence="1">Cytoplasm</location>
        <location evidence="1">Cytoskeleton</location>
        <location evidence="1">Spindle</location>
    </subcellularLocation>
</comment>